<reference evidence="2 3" key="1">
    <citation type="submission" date="2021-08" db="EMBL/GenBank/DDBJ databases">
        <title>Collinsella faecalis sp. nov. isolated from swine faeces.</title>
        <authorList>
            <person name="Oh B.S."/>
            <person name="Lee J.H."/>
        </authorList>
    </citation>
    <scope>NUCLEOTIDE SEQUENCE [LARGE SCALE GENOMIC DNA]</scope>
    <source>
        <strain evidence="2 3">AGMB00827</strain>
    </source>
</reference>
<name>A0ABS7MLF8_9ACTN</name>
<dbReference type="InterPro" id="IPR018730">
    <property type="entry name" value="DUF2273"/>
</dbReference>
<feature type="transmembrane region" description="Helical" evidence="1">
    <location>
        <begin position="61"/>
        <end position="94"/>
    </location>
</feature>
<gene>
    <name evidence="2" type="ORF">K6V98_07580</name>
</gene>
<keyword evidence="3" id="KW-1185">Reference proteome</keyword>
<comment type="caution">
    <text evidence="2">The sequence shown here is derived from an EMBL/GenBank/DDBJ whole genome shotgun (WGS) entry which is preliminary data.</text>
</comment>
<accession>A0ABS7MLF8</accession>
<sequence>MPRQVIETSPEKGLEDQNARWMPEAQDLGEHADIPHGTWGFIEGMGKRAWIYADRHPHTVVYGLLGLLAAVLILTLGLWRTIVIAVFALVGAAIGQVRDGRGGMYEFFNRLFSGRR</sequence>
<proteinExistence type="predicted"/>
<dbReference type="Proteomes" id="UP000700908">
    <property type="component" value="Unassembled WGS sequence"/>
</dbReference>
<dbReference type="EMBL" id="JAIMFO010000008">
    <property type="protein sequence ID" value="MBY4798204.1"/>
    <property type="molecule type" value="Genomic_DNA"/>
</dbReference>
<evidence type="ECO:0000313" key="3">
    <source>
        <dbReference type="Proteomes" id="UP000700908"/>
    </source>
</evidence>
<organism evidence="2 3">
    <name type="scientific">Collinsella ureilytica</name>
    <dbReference type="NCBI Taxonomy" id="2869515"/>
    <lineage>
        <taxon>Bacteria</taxon>
        <taxon>Bacillati</taxon>
        <taxon>Actinomycetota</taxon>
        <taxon>Coriobacteriia</taxon>
        <taxon>Coriobacteriales</taxon>
        <taxon>Coriobacteriaceae</taxon>
        <taxon>Collinsella</taxon>
    </lineage>
</organism>
<evidence type="ECO:0000313" key="2">
    <source>
        <dbReference type="EMBL" id="MBY4798204.1"/>
    </source>
</evidence>
<keyword evidence="1" id="KW-0812">Transmembrane</keyword>
<keyword evidence="1" id="KW-1133">Transmembrane helix</keyword>
<protein>
    <submittedName>
        <fullName evidence="2">DUF2273 domain-containing protein</fullName>
    </submittedName>
</protein>
<evidence type="ECO:0000256" key="1">
    <source>
        <dbReference type="SAM" id="Phobius"/>
    </source>
</evidence>
<dbReference type="Pfam" id="PF10031">
    <property type="entry name" value="DUF2273"/>
    <property type="match status" value="1"/>
</dbReference>
<keyword evidence="1" id="KW-0472">Membrane</keyword>